<keyword evidence="1" id="KW-0472">Membrane</keyword>
<evidence type="ECO:0000256" key="1">
    <source>
        <dbReference type="SAM" id="Phobius"/>
    </source>
</evidence>
<proteinExistence type="predicted"/>
<sequence>MSPSTDFEHISLNAPAALLQSIKKWIRLSMITSALSMALPHFFGKIEESAAKGPFGPAVFLVTLFYDFVVLLLASKEGVLLLKIVNPRHEPENPSDEEEGMLTSTAWSSLNFWILAVCQSGLAALGLYLAARMALFWGCSTADAGYLFFETFELVFVLGQMAFLGYIATRCIIRNAEMEAYLVSNSQVV</sequence>
<feature type="transmembrane region" description="Helical" evidence="1">
    <location>
        <begin position="110"/>
        <end position="131"/>
    </location>
</feature>
<accession>A0A8H4QJX8</accession>
<dbReference type="EMBL" id="JAACJL010000057">
    <property type="protein sequence ID" value="KAF4612181.1"/>
    <property type="molecule type" value="Genomic_DNA"/>
</dbReference>
<dbReference type="AlphaFoldDB" id="A0A8H4QJX8"/>
<keyword evidence="1" id="KW-1133">Transmembrane helix</keyword>
<comment type="caution">
    <text evidence="2">The sequence shown here is derived from an EMBL/GenBank/DDBJ whole genome shotgun (WGS) entry which is preliminary data.</text>
</comment>
<feature type="transmembrane region" description="Helical" evidence="1">
    <location>
        <begin position="146"/>
        <end position="168"/>
    </location>
</feature>
<dbReference type="Proteomes" id="UP000521872">
    <property type="component" value="Unassembled WGS sequence"/>
</dbReference>
<name>A0A8H4QJX8_9AGAR</name>
<organism evidence="2 3">
    <name type="scientific">Agrocybe pediades</name>
    <dbReference type="NCBI Taxonomy" id="84607"/>
    <lineage>
        <taxon>Eukaryota</taxon>
        <taxon>Fungi</taxon>
        <taxon>Dikarya</taxon>
        <taxon>Basidiomycota</taxon>
        <taxon>Agaricomycotina</taxon>
        <taxon>Agaricomycetes</taxon>
        <taxon>Agaricomycetidae</taxon>
        <taxon>Agaricales</taxon>
        <taxon>Agaricineae</taxon>
        <taxon>Strophariaceae</taxon>
        <taxon>Agrocybe</taxon>
    </lineage>
</organism>
<keyword evidence="1" id="KW-0812">Transmembrane</keyword>
<evidence type="ECO:0000313" key="3">
    <source>
        <dbReference type="Proteomes" id="UP000521872"/>
    </source>
</evidence>
<protein>
    <submittedName>
        <fullName evidence="2">Uncharacterized protein</fullName>
    </submittedName>
</protein>
<reference evidence="2 3" key="1">
    <citation type="submission" date="2019-12" db="EMBL/GenBank/DDBJ databases">
        <authorList>
            <person name="Floudas D."/>
            <person name="Bentzer J."/>
            <person name="Ahren D."/>
            <person name="Johansson T."/>
            <person name="Persson P."/>
            <person name="Tunlid A."/>
        </authorList>
    </citation>
    <scope>NUCLEOTIDE SEQUENCE [LARGE SCALE GENOMIC DNA]</scope>
    <source>
        <strain evidence="2 3">CBS 102.39</strain>
    </source>
</reference>
<evidence type="ECO:0000313" key="2">
    <source>
        <dbReference type="EMBL" id="KAF4612181.1"/>
    </source>
</evidence>
<gene>
    <name evidence="2" type="ORF">D9613_003879</name>
</gene>
<feature type="transmembrane region" description="Helical" evidence="1">
    <location>
        <begin position="55"/>
        <end position="74"/>
    </location>
</feature>
<keyword evidence="3" id="KW-1185">Reference proteome</keyword>